<organism evidence="11 12">
    <name type="scientific">Anaeromicrobium sediminis</name>
    <dbReference type="NCBI Taxonomy" id="1478221"/>
    <lineage>
        <taxon>Bacteria</taxon>
        <taxon>Bacillati</taxon>
        <taxon>Bacillota</taxon>
        <taxon>Clostridia</taxon>
        <taxon>Peptostreptococcales</taxon>
        <taxon>Thermotaleaceae</taxon>
        <taxon>Anaeromicrobium</taxon>
    </lineage>
</organism>
<evidence type="ECO:0000313" key="12">
    <source>
        <dbReference type="Proteomes" id="UP000216024"/>
    </source>
</evidence>
<dbReference type="Proteomes" id="UP000216024">
    <property type="component" value="Unassembled WGS sequence"/>
</dbReference>
<evidence type="ECO:0000256" key="9">
    <source>
        <dbReference type="ARBA" id="ARBA00023264"/>
    </source>
</evidence>
<dbReference type="GO" id="GO:0005886">
    <property type="term" value="C:plasma membrane"/>
    <property type="evidence" value="ECO:0007669"/>
    <property type="project" value="UniProtKB-SubCell"/>
</dbReference>
<evidence type="ECO:0000256" key="1">
    <source>
        <dbReference type="ARBA" id="ARBA00022475"/>
    </source>
</evidence>
<evidence type="ECO:0000256" key="10">
    <source>
        <dbReference type="HAMAP-Rule" id="MF_01043"/>
    </source>
</evidence>
<evidence type="ECO:0000256" key="2">
    <source>
        <dbReference type="ARBA" id="ARBA00022516"/>
    </source>
</evidence>
<dbReference type="HAMAP" id="MF_01043">
    <property type="entry name" value="PlsY"/>
    <property type="match status" value="1"/>
</dbReference>
<proteinExistence type="inferred from homology"/>
<dbReference type="OrthoDB" id="9777124at2"/>
<dbReference type="GO" id="GO:0043772">
    <property type="term" value="F:acyl-phosphate glycerol-3-phosphate acyltransferase activity"/>
    <property type="evidence" value="ECO:0007669"/>
    <property type="project" value="UniProtKB-UniRule"/>
</dbReference>
<keyword evidence="11" id="KW-0012">Acyltransferase</keyword>
<comment type="similarity">
    <text evidence="10">Belongs to the PlsY family.</text>
</comment>
<keyword evidence="7 10" id="KW-0472">Membrane</keyword>
<dbReference type="PANTHER" id="PTHR30309:SF0">
    <property type="entry name" value="GLYCEROL-3-PHOSPHATE ACYLTRANSFERASE-RELATED"/>
    <property type="match status" value="1"/>
</dbReference>
<comment type="catalytic activity">
    <reaction evidence="10">
        <text>an acyl phosphate + sn-glycerol 3-phosphate = a 1-acyl-sn-glycero-3-phosphate + phosphate</text>
        <dbReference type="Rhea" id="RHEA:34075"/>
        <dbReference type="ChEBI" id="CHEBI:43474"/>
        <dbReference type="ChEBI" id="CHEBI:57597"/>
        <dbReference type="ChEBI" id="CHEBI:57970"/>
        <dbReference type="ChEBI" id="CHEBI:59918"/>
        <dbReference type="EC" id="2.3.1.275"/>
    </reaction>
</comment>
<dbReference type="InterPro" id="IPR003811">
    <property type="entry name" value="G3P_acylTferase_PlsY"/>
</dbReference>
<protein>
    <recommendedName>
        <fullName evidence="10">Glycerol-3-phosphate acyltransferase</fullName>
    </recommendedName>
    <alternativeName>
        <fullName evidence="10">Acyl-PO4 G3P acyltransferase</fullName>
    </alternativeName>
    <alternativeName>
        <fullName evidence="10">Acyl-phosphate--glycerol-3-phosphate acyltransferase</fullName>
    </alternativeName>
    <alternativeName>
        <fullName evidence="10">G3P acyltransferase</fullName>
        <shortName evidence="10">GPAT</shortName>
        <ecNumber evidence="10">2.3.1.275</ecNumber>
    </alternativeName>
    <alternativeName>
        <fullName evidence="10">Lysophosphatidic acid synthase</fullName>
        <shortName evidence="10">LPA synthase</shortName>
    </alternativeName>
</protein>
<keyword evidence="5 10" id="KW-1133">Transmembrane helix</keyword>
<dbReference type="RefSeq" id="WP_095131038.1">
    <property type="nucleotide sequence ID" value="NZ_NIBG01000002.1"/>
</dbReference>
<reference evidence="11 12" key="1">
    <citation type="submission" date="2017-06" db="EMBL/GenBank/DDBJ databases">
        <title>Draft genome sequence of anaerobic fermentative bacterium Anaeromicrobium sediminis DY2726D isolated from West Pacific Ocean sediments.</title>
        <authorList>
            <person name="Zeng X."/>
        </authorList>
    </citation>
    <scope>NUCLEOTIDE SEQUENCE [LARGE SCALE GENOMIC DNA]</scope>
    <source>
        <strain evidence="11 12">DY2726D</strain>
    </source>
</reference>
<feature type="transmembrane region" description="Helical" evidence="10">
    <location>
        <begin position="53"/>
        <end position="72"/>
    </location>
</feature>
<dbReference type="PANTHER" id="PTHR30309">
    <property type="entry name" value="INNER MEMBRANE PROTEIN YGIH"/>
    <property type="match status" value="1"/>
</dbReference>
<name>A0A267MM46_9FIRM</name>
<gene>
    <name evidence="10 11" type="primary">plsY</name>
    <name evidence="11" type="ORF">CCE28_03490</name>
</gene>
<keyword evidence="9 10" id="KW-1208">Phospholipid metabolism</keyword>
<evidence type="ECO:0000256" key="7">
    <source>
        <dbReference type="ARBA" id="ARBA00023136"/>
    </source>
</evidence>
<evidence type="ECO:0000256" key="5">
    <source>
        <dbReference type="ARBA" id="ARBA00022989"/>
    </source>
</evidence>
<keyword evidence="12" id="KW-1185">Reference proteome</keyword>
<keyword evidence="6 10" id="KW-0443">Lipid metabolism</keyword>
<evidence type="ECO:0000256" key="3">
    <source>
        <dbReference type="ARBA" id="ARBA00022679"/>
    </source>
</evidence>
<dbReference type="GO" id="GO:0008654">
    <property type="term" value="P:phospholipid biosynthetic process"/>
    <property type="evidence" value="ECO:0007669"/>
    <property type="project" value="UniProtKB-UniRule"/>
</dbReference>
<dbReference type="EC" id="2.3.1.275" evidence="10"/>
<comment type="subcellular location">
    <subcellularLocation>
        <location evidence="10">Cell membrane</location>
        <topology evidence="10">Multi-pass membrane protein</topology>
    </subcellularLocation>
</comment>
<dbReference type="SMART" id="SM01207">
    <property type="entry name" value="G3P_acyltransf"/>
    <property type="match status" value="1"/>
</dbReference>
<feature type="transmembrane region" description="Helical" evidence="10">
    <location>
        <begin position="6"/>
        <end position="24"/>
    </location>
</feature>
<keyword evidence="8 10" id="KW-0594">Phospholipid biosynthesis</keyword>
<dbReference type="UniPathway" id="UPA00085"/>
<feature type="transmembrane region" description="Helical" evidence="10">
    <location>
        <begin position="78"/>
        <end position="100"/>
    </location>
</feature>
<comment type="caution">
    <text evidence="11">The sequence shown here is derived from an EMBL/GenBank/DDBJ whole genome shotgun (WGS) entry which is preliminary data.</text>
</comment>
<keyword evidence="1 10" id="KW-1003">Cell membrane</keyword>
<evidence type="ECO:0000313" key="11">
    <source>
        <dbReference type="EMBL" id="PAB60616.1"/>
    </source>
</evidence>
<evidence type="ECO:0000256" key="4">
    <source>
        <dbReference type="ARBA" id="ARBA00022692"/>
    </source>
</evidence>
<dbReference type="NCBIfam" id="TIGR00023">
    <property type="entry name" value="glycerol-3-phosphate 1-O-acyltransferase PlsY"/>
    <property type="match status" value="1"/>
</dbReference>
<dbReference type="EMBL" id="NIBG01000002">
    <property type="protein sequence ID" value="PAB60616.1"/>
    <property type="molecule type" value="Genomic_DNA"/>
</dbReference>
<comment type="subunit">
    <text evidence="10">Probably interacts with PlsX.</text>
</comment>
<evidence type="ECO:0000256" key="6">
    <source>
        <dbReference type="ARBA" id="ARBA00023098"/>
    </source>
</evidence>
<keyword evidence="2 10" id="KW-0444">Lipid biosynthesis</keyword>
<feature type="transmembrane region" description="Helical" evidence="10">
    <location>
        <begin position="112"/>
        <end position="134"/>
    </location>
</feature>
<evidence type="ECO:0000256" key="8">
    <source>
        <dbReference type="ARBA" id="ARBA00023209"/>
    </source>
</evidence>
<comment type="pathway">
    <text evidence="10">Lipid metabolism; phospholipid metabolism.</text>
</comment>
<feature type="transmembrane region" description="Helical" evidence="10">
    <location>
        <begin position="154"/>
        <end position="175"/>
    </location>
</feature>
<sequence>MSKYFLIIGLSYLIGSIPFSYITAKVMGNIDIRNYGSGNTGATNVYRTLGAKAGFTAFFLDFLKGFVPAILAKRFFDVDMAVLASVFAVVGHCYSFWLGFKGGKGVATTAGTIFALSPILGLILLVLQFVLIFTTRIMSLASISTAFLFPIMSYFMATSNVFVLYATALGIFVIYKHKANIKRLLNGTESKMSFKKK</sequence>
<accession>A0A267MM46</accession>
<keyword evidence="3 10" id="KW-0808">Transferase</keyword>
<dbReference type="AlphaFoldDB" id="A0A267MM46"/>
<dbReference type="Pfam" id="PF02660">
    <property type="entry name" value="G3P_acyltransf"/>
    <property type="match status" value="1"/>
</dbReference>
<keyword evidence="4 10" id="KW-0812">Transmembrane</keyword>
<comment type="function">
    <text evidence="10">Catalyzes the transfer of an acyl group from acyl-phosphate (acyl-PO(4)) to glycerol-3-phosphate (G3P) to form lysophosphatidic acid (LPA). This enzyme utilizes acyl-phosphate as fatty acyl donor, but not acyl-CoA or acyl-ACP.</text>
</comment>